<dbReference type="AlphaFoldDB" id="A3VEG0"/>
<evidence type="ECO:0000313" key="2">
    <source>
        <dbReference type="Proteomes" id="UP000002931"/>
    </source>
</evidence>
<dbReference type="EMBL" id="AAMT01000005">
    <property type="protein sequence ID" value="EAQ13298.1"/>
    <property type="molecule type" value="Genomic_DNA"/>
</dbReference>
<dbReference type="Proteomes" id="UP000002931">
    <property type="component" value="Unassembled WGS sequence"/>
</dbReference>
<proteinExistence type="predicted"/>
<sequence length="38" mass="4084">MNTPAGPIDNFLITLSGLPVIVECKSWRNPQACLEVVG</sequence>
<organism evidence="1 2">
    <name type="scientific">Maritimibacter alkaliphilus HTCC2654</name>
    <dbReference type="NCBI Taxonomy" id="314271"/>
    <lineage>
        <taxon>Bacteria</taxon>
        <taxon>Pseudomonadati</taxon>
        <taxon>Pseudomonadota</taxon>
        <taxon>Alphaproteobacteria</taxon>
        <taxon>Rhodobacterales</taxon>
        <taxon>Roseobacteraceae</taxon>
        <taxon>Maritimibacter</taxon>
    </lineage>
</organism>
<reference evidence="1 2" key="1">
    <citation type="journal article" date="2010" name="J. Bacteriol.">
        <title>Genome sequences of Pelagibaca bermudensis HTCC2601T and Maritimibacter alkaliphilus HTCC2654T, the type strains of two marine Roseobacter genera.</title>
        <authorList>
            <person name="Thrash J.C."/>
            <person name="Cho J.C."/>
            <person name="Ferriera S."/>
            <person name="Johnson J."/>
            <person name="Vergin K.L."/>
            <person name="Giovannoni S.J."/>
        </authorList>
    </citation>
    <scope>NUCLEOTIDE SEQUENCE [LARGE SCALE GENOMIC DNA]</scope>
    <source>
        <strain evidence="1 2">HTCC2654</strain>
    </source>
</reference>
<dbReference type="HOGENOM" id="CLU_3329825_0_0_5"/>
<protein>
    <submittedName>
        <fullName evidence="1">Uncharacterized protein</fullName>
    </submittedName>
</protein>
<name>A3VEG0_9RHOB</name>
<accession>A3VEG0</accession>
<keyword evidence="2" id="KW-1185">Reference proteome</keyword>
<comment type="caution">
    <text evidence="1">The sequence shown here is derived from an EMBL/GenBank/DDBJ whole genome shotgun (WGS) entry which is preliminary data.</text>
</comment>
<evidence type="ECO:0000313" key="1">
    <source>
        <dbReference type="EMBL" id="EAQ13298.1"/>
    </source>
</evidence>
<gene>
    <name evidence="1" type="ORF">RB2654_09519</name>
</gene>